<comment type="caution">
    <text evidence="1">The sequence shown here is derived from an EMBL/GenBank/DDBJ whole genome shotgun (WGS) entry which is preliminary data.</text>
</comment>
<name>A0ABW0M0U2_9BACL</name>
<reference evidence="2" key="1">
    <citation type="journal article" date="2019" name="Int. J. Syst. Evol. Microbiol.">
        <title>The Global Catalogue of Microorganisms (GCM) 10K type strain sequencing project: providing services to taxonomists for standard genome sequencing and annotation.</title>
        <authorList>
            <consortium name="The Broad Institute Genomics Platform"/>
            <consortium name="The Broad Institute Genome Sequencing Center for Infectious Disease"/>
            <person name="Wu L."/>
            <person name="Ma J."/>
        </authorList>
    </citation>
    <scope>NUCLEOTIDE SEQUENCE [LARGE SCALE GENOMIC DNA]</scope>
    <source>
        <strain evidence="2">CCUG 57113</strain>
    </source>
</reference>
<dbReference type="Proteomes" id="UP001596105">
    <property type="component" value="Unassembled WGS sequence"/>
</dbReference>
<proteinExistence type="predicted"/>
<protein>
    <recommendedName>
        <fullName evidence="3">Transposase</fullName>
    </recommendedName>
</protein>
<sequence length="71" mass="7844">MRYYAGERTISCPCCGHDSFDKDYRMLNSRGASFLGLDWANKNATILVCGMHAHPLVHVGTGRSERVTVAV</sequence>
<gene>
    <name evidence="1" type="ORF">ACFPPD_18135</name>
</gene>
<keyword evidence="2" id="KW-1185">Reference proteome</keyword>
<evidence type="ECO:0000313" key="1">
    <source>
        <dbReference type="EMBL" id="MFC5470616.1"/>
    </source>
</evidence>
<dbReference type="RefSeq" id="WP_209748959.1">
    <property type="nucleotide sequence ID" value="NZ_JBHSMH010000067.1"/>
</dbReference>
<accession>A0ABW0M0U2</accession>
<evidence type="ECO:0000313" key="2">
    <source>
        <dbReference type="Proteomes" id="UP001596105"/>
    </source>
</evidence>
<organism evidence="1 2">
    <name type="scientific">Cohnella suwonensis</name>
    <dbReference type="NCBI Taxonomy" id="696072"/>
    <lineage>
        <taxon>Bacteria</taxon>
        <taxon>Bacillati</taxon>
        <taxon>Bacillota</taxon>
        <taxon>Bacilli</taxon>
        <taxon>Bacillales</taxon>
        <taxon>Paenibacillaceae</taxon>
        <taxon>Cohnella</taxon>
    </lineage>
</organism>
<evidence type="ECO:0008006" key="3">
    <source>
        <dbReference type="Google" id="ProtNLM"/>
    </source>
</evidence>
<dbReference type="EMBL" id="JBHSMH010000067">
    <property type="protein sequence ID" value="MFC5470616.1"/>
    <property type="molecule type" value="Genomic_DNA"/>
</dbReference>